<name>W8TA89_PEPAC</name>
<organism evidence="1 2">
    <name type="scientific">Peptoclostridium acidaminophilum DSM 3953</name>
    <dbReference type="NCBI Taxonomy" id="1286171"/>
    <lineage>
        <taxon>Bacteria</taxon>
        <taxon>Bacillati</taxon>
        <taxon>Bacillota</taxon>
        <taxon>Clostridia</taxon>
        <taxon>Peptostreptococcales</taxon>
        <taxon>Peptoclostridiaceae</taxon>
        <taxon>Peptoclostridium</taxon>
    </lineage>
</organism>
<dbReference type="EMBL" id="CP007453">
    <property type="protein sequence ID" value="AHM57815.1"/>
    <property type="molecule type" value="Genomic_DNA"/>
</dbReference>
<gene>
    <name evidence="1" type="ORF">EAL2_808p03100</name>
</gene>
<dbReference type="OrthoDB" id="9975682at2"/>
<proteinExistence type="predicted"/>
<dbReference type="PATRIC" id="fig|1286171.3.peg.2486"/>
<keyword evidence="2" id="KW-1185">Reference proteome</keyword>
<evidence type="ECO:0000313" key="2">
    <source>
        <dbReference type="Proteomes" id="UP000019591"/>
    </source>
</evidence>
<accession>W8TA89</accession>
<sequence>MIYRASFLKRNTDGEVDRVGEDVVIEDGDFALEQLFDEAGLPFPNLHMDQLVALKDEGRIVLVKSAFLDIGADDEKISRMEFDEVVIERSDY</sequence>
<dbReference type="KEGG" id="eac:EAL2_808p03100"/>
<evidence type="ECO:0000313" key="1">
    <source>
        <dbReference type="EMBL" id="AHM57815.1"/>
    </source>
</evidence>
<geneLocation type="plasmid" evidence="1 2">
    <name>EAL2_808p</name>
</geneLocation>
<reference evidence="1 2" key="1">
    <citation type="journal article" date="2014" name="Genome Announc.">
        <title>Complete Genome Sequence of Amino Acid-Utilizing Eubacterium acidaminophilum al-2 (DSM 3953).</title>
        <authorList>
            <person name="Poehlein A."/>
            <person name="Andreesen J.R."/>
            <person name="Daniel R."/>
        </authorList>
    </citation>
    <scope>NUCLEOTIDE SEQUENCE [LARGE SCALE GENOMIC DNA]</scope>
    <source>
        <strain evidence="1 2">DSM 3953</strain>
        <plasmid evidence="2">Plasmid EAL2_808p</plasmid>
    </source>
</reference>
<dbReference type="AlphaFoldDB" id="W8TA89"/>
<dbReference type="HOGENOM" id="CLU_2408860_0_0_9"/>
<protein>
    <submittedName>
        <fullName evidence="1">Uncharacterized protein</fullName>
    </submittedName>
</protein>
<dbReference type="Proteomes" id="UP000019591">
    <property type="component" value="Plasmid EAL2_808p"/>
</dbReference>
<dbReference type="RefSeq" id="WP_025436685.1">
    <property type="nucleotide sequence ID" value="NZ_CP007453.1"/>
</dbReference>
<dbReference type="eggNOG" id="ENOG502ZE73">
    <property type="taxonomic scope" value="Bacteria"/>
</dbReference>
<keyword evidence="1" id="KW-0614">Plasmid</keyword>